<evidence type="ECO:0000256" key="1">
    <source>
        <dbReference type="SAM" id="Phobius"/>
    </source>
</evidence>
<dbReference type="InterPro" id="IPR028098">
    <property type="entry name" value="Glyco_trans_4-like_N"/>
</dbReference>
<reference evidence="4 5" key="1">
    <citation type="submission" date="2015-06" db="EMBL/GenBank/DDBJ databases">
        <title>Comparative genome analysis of nirS-carrying Bradyrhizobium sp. strains.</title>
        <authorList>
            <person name="Ishii S."/>
            <person name="Jang J."/>
            <person name="Nishizawa T."/>
            <person name="Senoo K."/>
        </authorList>
    </citation>
    <scope>NUCLEOTIDE SEQUENCE [LARGE SCALE GENOMIC DNA]</scope>
    <source>
        <strain evidence="4 5">TSA1</strain>
    </source>
</reference>
<dbReference type="Pfam" id="PF13579">
    <property type="entry name" value="Glyco_trans_4_4"/>
    <property type="match status" value="1"/>
</dbReference>
<dbReference type="GO" id="GO:0016757">
    <property type="term" value="F:glycosyltransferase activity"/>
    <property type="evidence" value="ECO:0007669"/>
    <property type="project" value="UniProtKB-ARBA"/>
</dbReference>
<name>A0A2M6U8T0_9BRAD</name>
<evidence type="ECO:0000313" key="4">
    <source>
        <dbReference type="EMBL" id="PIT00985.1"/>
    </source>
</evidence>
<feature type="domain" description="Glycosyl transferase family 1" evidence="2">
    <location>
        <begin position="216"/>
        <end position="368"/>
    </location>
</feature>
<feature type="transmembrane region" description="Helical" evidence="1">
    <location>
        <begin position="80"/>
        <end position="100"/>
    </location>
</feature>
<evidence type="ECO:0000313" key="5">
    <source>
        <dbReference type="Proteomes" id="UP000228930"/>
    </source>
</evidence>
<dbReference type="PANTHER" id="PTHR12526">
    <property type="entry name" value="GLYCOSYLTRANSFERASE"/>
    <property type="match status" value="1"/>
</dbReference>
<dbReference type="Gene3D" id="3.40.50.2000">
    <property type="entry name" value="Glycogen Phosphorylase B"/>
    <property type="match status" value="2"/>
</dbReference>
<dbReference type="RefSeq" id="WP_100176203.1">
    <property type="nucleotide sequence ID" value="NZ_LFJC01000003.1"/>
</dbReference>
<accession>A0A2M6U8T0</accession>
<sequence>MRILVVTQYFWPESFIVNDMVRWLAESGHSIVVAAGKPSYPSGNLAPGYTRHGVQYETFAGIEVVRIPSRPRYTTTALNLALNYLSFAWSGLLRLPWVFGGRDFDVVLVFAMPITAALPAVLLCWTRRCHLALWVQDLWPQVVTSTGVVRSRLVVAALDVMVGFIYRAANSILVQSKQFVAPISKIVPQERIVVLPNFAPPSEEQRLGLPEAIERLFHDRFSVVFAGNLGGAQSLATIVDAARNLRLHPEIRIIVAGAGSHEQWMTQAIAAAGLTNVEMVGMLDSRMMPELFELADCLLVTLSDHPALAATIPSKVQTYMKAGRPIVGAMNGATADLIEVAGAGIAVQAENGAGLARSIIALSRMPESVRLELGRSGRAYYEEHFTIDKVLNQLVRFLKSRTGCHV</sequence>
<dbReference type="SUPFAM" id="SSF53756">
    <property type="entry name" value="UDP-Glycosyltransferase/glycogen phosphorylase"/>
    <property type="match status" value="1"/>
</dbReference>
<keyword evidence="1" id="KW-1133">Transmembrane helix</keyword>
<proteinExistence type="predicted"/>
<keyword evidence="1" id="KW-0812">Transmembrane</keyword>
<evidence type="ECO:0000259" key="2">
    <source>
        <dbReference type="Pfam" id="PF00534"/>
    </source>
</evidence>
<organism evidence="4 5">
    <name type="scientific">Bradyrhizobium nitroreducens</name>
    <dbReference type="NCBI Taxonomy" id="709803"/>
    <lineage>
        <taxon>Bacteria</taxon>
        <taxon>Pseudomonadati</taxon>
        <taxon>Pseudomonadota</taxon>
        <taxon>Alphaproteobacteria</taxon>
        <taxon>Hyphomicrobiales</taxon>
        <taxon>Nitrobacteraceae</taxon>
        <taxon>Bradyrhizobium</taxon>
    </lineage>
</organism>
<protein>
    <submittedName>
        <fullName evidence="4">Uncharacterized protein</fullName>
    </submittedName>
</protein>
<evidence type="ECO:0000259" key="3">
    <source>
        <dbReference type="Pfam" id="PF13579"/>
    </source>
</evidence>
<dbReference type="Pfam" id="PF00534">
    <property type="entry name" value="Glycos_transf_1"/>
    <property type="match status" value="1"/>
</dbReference>
<dbReference type="AlphaFoldDB" id="A0A2M6U8T0"/>
<keyword evidence="1" id="KW-0472">Membrane</keyword>
<feature type="transmembrane region" description="Helical" evidence="1">
    <location>
        <begin position="106"/>
        <end position="125"/>
    </location>
</feature>
<dbReference type="Proteomes" id="UP000228930">
    <property type="component" value="Unassembled WGS sequence"/>
</dbReference>
<dbReference type="CDD" id="cd03794">
    <property type="entry name" value="GT4_WbuB-like"/>
    <property type="match status" value="1"/>
</dbReference>
<keyword evidence="5" id="KW-1185">Reference proteome</keyword>
<dbReference type="EMBL" id="LFJC01000003">
    <property type="protein sequence ID" value="PIT00985.1"/>
    <property type="molecule type" value="Genomic_DNA"/>
</dbReference>
<dbReference type="InterPro" id="IPR001296">
    <property type="entry name" value="Glyco_trans_1"/>
</dbReference>
<comment type="caution">
    <text evidence="4">The sequence shown here is derived from an EMBL/GenBank/DDBJ whole genome shotgun (WGS) entry which is preliminary data.</text>
</comment>
<feature type="domain" description="Glycosyltransferase subfamily 4-like N-terminal" evidence="3">
    <location>
        <begin position="17"/>
        <end position="197"/>
    </location>
</feature>
<gene>
    <name evidence="4" type="ORF">TSA1_09600</name>
</gene>